<evidence type="ECO:0000256" key="15">
    <source>
        <dbReference type="ARBA" id="ARBA00047899"/>
    </source>
</evidence>
<dbReference type="GO" id="GO:0030246">
    <property type="term" value="F:carbohydrate binding"/>
    <property type="evidence" value="ECO:0007669"/>
    <property type="project" value="UniProtKB-KW"/>
</dbReference>
<evidence type="ECO:0000256" key="5">
    <source>
        <dbReference type="ARBA" id="ARBA00022692"/>
    </source>
</evidence>
<dbReference type="InterPro" id="IPR000719">
    <property type="entry name" value="Prot_kinase_dom"/>
</dbReference>
<evidence type="ECO:0000256" key="7">
    <source>
        <dbReference type="ARBA" id="ARBA00022741"/>
    </source>
</evidence>
<dbReference type="EMBL" id="JAAARO010000007">
    <property type="protein sequence ID" value="KAF5745093.1"/>
    <property type="molecule type" value="Genomic_DNA"/>
</dbReference>
<dbReference type="Gene3D" id="2.90.10.10">
    <property type="entry name" value="Bulb-type lectin domain"/>
    <property type="match status" value="1"/>
</dbReference>
<dbReference type="CDD" id="cd14066">
    <property type="entry name" value="STKc_IRAK"/>
    <property type="match status" value="1"/>
</dbReference>
<comment type="caution">
    <text evidence="25">The sequence shown here is derived from an EMBL/GenBank/DDBJ whole genome shotgun (WGS) entry which is preliminary data.</text>
</comment>
<feature type="chain" id="PRO_5029510894" description="Receptor-like serine/threonine-protein kinase" evidence="21">
    <location>
        <begin position="26"/>
        <end position="854"/>
    </location>
</feature>
<feature type="binding site" evidence="18">
    <location>
        <position position="530"/>
    </location>
    <ligand>
        <name>ATP</name>
        <dbReference type="ChEBI" id="CHEBI:30616"/>
    </ligand>
</feature>
<evidence type="ECO:0000256" key="16">
    <source>
        <dbReference type="ARBA" id="ARBA00048679"/>
    </source>
</evidence>
<evidence type="ECO:0000256" key="21">
    <source>
        <dbReference type="SAM" id="SignalP"/>
    </source>
</evidence>
<comment type="similarity">
    <text evidence="17">Belongs to the protein kinase superfamily. Ser/Thr protein kinase family.</text>
</comment>
<evidence type="ECO:0000256" key="1">
    <source>
        <dbReference type="ARBA" id="ARBA00004167"/>
    </source>
</evidence>
<dbReference type="SMART" id="SM00220">
    <property type="entry name" value="S_TKc"/>
    <property type="match status" value="1"/>
</dbReference>
<keyword evidence="14" id="KW-0325">Glycoprotein</keyword>
<evidence type="ECO:0000256" key="17">
    <source>
        <dbReference type="PIRNR" id="PIRNR000641"/>
    </source>
</evidence>
<dbReference type="SUPFAM" id="SSF51110">
    <property type="entry name" value="alpha-D-mannose-specific plant lectins"/>
    <property type="match status" value="1"/>
</dbReference>
<keyword evidence="11 20" id="KW-0472">Membrane</keyword>
<dbReference type="InterPro" id="IPR000858">
    <property type="entry name" value="S_locus_glycoprot_dom"/>
</dbReference>
<evidence type="ECO:0000256" key="8">
    <source>
        <dbReference type="ARBA" id="ARBA00022777"/>
    </source>
</evidence>
<feature type="region of interest" description="Disordered" evidence="19">
    <location>
        <begin position="701"/>
        <end position="725"/>
    </location>
</feature>
<feature type="signal peptide" evidence="21">
    <location>
        <begin position="1"/>
        <end position="25"/>
    </location>
</feature>
<feature type="domain" description="Bulb-type lectin" evidence="23">
    <location>
        <begin position="36"/>
        <end position="155"/>
    </location>
</feature>
<comment type="subcellular location">
    <subcellularLocation>
        <location evidence="1">Membrane</location>
        <topology evidence="1">Single-pass membrane protein</topology>
    </subcellularLocation>
</comment>
<dbReference type="PROSITE" id="PS50927">
    <property type="entry name" value="BULB_LECTIN"/>
    <property type="match status" value="1"/>
</dbReference>
<evidence type="ECO:0000256" key="11">
    <source>
        <dbReference type="ARBA" id="ARBA00023136"/>
    </source>
</evidence>
<dbReference type="SUPFAM" id="SSF56112">
    <property type="entry name" value="Protein kinase-like (PK-like)"/>
    <property type="match status" value="1"/>
</dbReference>
<dbReference type="FunFam" id="1.10.510.10:FF:000621">
    <property type="entry name" value="Serine/threonine-protein kinase"/>
    <property type="match status" value="1"/>
</dbReference>
<evidence type="ECO:0000256" key="19">
    <source>
        <dbReference type="SAM" id="MobiDB-lite"/>
    </source>
</evidence>
<keyword evidence="3" id="KW-0245">EGF-like domain</keyword>
<evidence type="ECO:0000256" key="4">
    <source>
        <dbReference type="ARBA" id="ARBA00022679"/>
    </source>
</evidence>
<evidence type="ECO:0000259" key="22">
    <source>
        <dbReference type="PROSITE" id="PS50011"/>
    </source>
</evidence>
<dbReference type="InterPro" id="IPR024171">
    <property type="entry name" value="SRK-like_kinase"/>
</dbReference>
<dbReference type="EC" id="2.7.11.1" evidence="17"/>
<evidence type="ECO:0000256" key="13">
    <source>
        <dbReference type="ARBA" id="ARBA00023170"/>
    </source>
</evidence>
<feature type="transmembrane region" description="Helical" evidence="20">
    <location>
        <begin position="432"/>
        <end position="456"/>
    </location>
</feature>
<evidence type="ECO:0000313" key="25">
    <source>
        <dbReference type="EMBL" id="KAF5745093.1"/>
    </source>
</evidence>
<evidence type="ECO:0000259" key="23">
    <source>
        <dbReference type="PROSITE" id="PS50927"/>
    </source>
</evidence>
<name>A0A7J7DFK7_TRIWF</name>
<keyword evidence="13 25" id="KW-0675">Receptor</keyword>
<dbReference type="Gene3D" id="1.10.510.10">
    <property type="entry name" value="Transferase(Phosphotransferase) domain 1"/>
    <property type="match status" value="1"/>
</dbReference>
<keyword evidence="4 17" id="KW-0808">Transferase</keyword>
<evidence type="ECO:0000256" key="14">
    <source>
        <dbReference type="ARBA" id="ARBA00023180"/>
    </source>
</evidence>
<feature type="region of interest" description="Disordered" evidence="19">
    <location>
        <begin position="825"/>
        <end position="854"/>
    </location>
</feature>
<dbReference type="CDD" id="cd00028">
    <property type="entry name" value="B_lectin"/>
    <property type="match status" value="1"/>
</dbReference>
<keyword evidence="25" id="KW-0430">Lectin</keyword>
<dbReference type="GO" id="GO:0048544">
    <property type="term" value="P:recognition of pollen"/>
    <property type="evidence" value="ECO:0007669"/>
    <property type="project" value="InterPro"/>
</dbReference>
<keyword evidence="6 21" id="KW-0732">Signal</keyword>
<dbReference type="Pfam" id="PF00954">
    <property type="entry name" value="S_locus_glycop"/>
    <property type="match status" value="1"/>
</dbReference>
<dbReference type="OrthoDB" id="1530339at2759"/>
<dbReference type="FunCoup" id="A0A7J7DFK7">
    <property type="interactions" value="431"/>
</dbReference>
<dbReference type="GO" id="GO:0016020">
    <property type="term" value="C:membrane"/>
    <property type="evidence" value="ECO:0007669"/>
    <property type="project" value="UniProtKB-SubCell"/>
</dbReference>
<dbReference type="PANTHER" id="PTHR47976">
    <property type="entry name" value="G-TYPE LECTIN S-RECEPTOR-LIKE SERINE/THREONINE-PROTEIN KINASE SD2-5"/>
    <property type="match status" value="1"/>
</dbReference>
<protein>
    <recommendedName>
        <fullName evidence="17">Receptor-like serine/threonine-protein kinase</fullName>
        <ecNumber evidence="17">2.7.11.1</ecNumber>
    </recommendedName>
</protein>
<dbReference type="InterPro" id="IPR017441">
    <property type="entry name" value="Protein_kinase_ATP_BS"/>
</dbReference>
<evidence type="ECO:0000256" key="20">
    <source>
        <dbReference type="SAM" id="Phobius"/>
    </source>
</evidence>
<dbReference type="CDD" id="cd00053">
    <property type="entry name" value="EGF"/>
    <property type="match status" value="1"/>
</dbReference>
<dbReference type="PROSITE" id="PS50011">
    <property type="entry name" value="PROTEIN_KINASE_DOM"/>
    <property type="match status" value="1"/>
</dbReference>
<dbReference type="Proteomes" id="UP000593562">
    <property type="component" value="Unassembled WGS sequence"/>
</dbReference>
<evidence type="ECO:0000256" key="10">
    <source>
        <dbReference type="ARBA" id="ARBA00022989"/>
    </source>
</evidence>
<evidence type="ECO:0000256" key="18">
    <source>
        <dbReference type="PROSITE-ProRule" id="PRU10141"/>
    </source>
</evidence>
<evidence type="ECO:0000313" key="26">
    <source>
        <dbReference type="Proteomes" id="UP000593562"/>
    </source>
</evidence>
<evidence type="ECO:0000256" key="9">
    <source>
        <dbReference type="ARBA" id="ARBA00022840"/>
    </source>
</evidence>
<dbReference type="InParanoid" id="A0A7J7DFK7"/>
<sequence length="854" mass="94343">MASSSSFFFLLFCFSFVFCPFFTLAGPLYNQFVYPDFTASNFQFIDYSGTFLLSPNASFKASISNPNPHVKQYYFAVVHDPSNTIIWTANRDQPISDSDKLYLTSDGLSIHDEANNRTIWSASQFRTKVSVLELQESGNLVLLDSNNVSVWESFDHPTDALVMGQKLLVGKSLDGSVSGSDLARSDYRLIVTDNDVILQWKGMTYWKLSMDTKALMMSYSVVSFLVMNETGLYLVGSDGFTVVLMVSMAKPDQSGFRIAKLGSDARFSISTHVNQKWGQEFSGPVDDCQIPFFCGRIGLCTTGTCSCPPGFHTNFQCEPTDSSLSLPPSCNATRGKVDSVFSYLKLGDDMDYFANNFVDPTRHGVNLSTCEGLCSQNCSCLGFFHGSSSGSCYLLQSHMGSIMSSSTNKDDRAGYIKTIVVSSPSEDRKFPIAALVLLPSSGVFLFTIIIIGFLWCRRNRLSGSSIFKLGRNDSASSELEIISIPGLPVRFNSEELAMATENFNTKIGSGGFGVVYKGILSDKTVVAVKKITSLGVQGKKEFLSEIAVIGNIHHVNLVRLKGFCAQGNQRFLVYEYMNKGSLDRTLFCDETVLEWQERFEIALGTARGLAYLHSECEHKIIHCDVKPENILLDDKLQAKISDFGLSKLLTPEQSSLFTTMRGTRGYLAPEWLTSSTISDKIDVYSYGMVLLEIVRGRKNCSAQTHSRSTENGGSGTSSSSPGPESRPEYFPLLALQMHEQRRYLQLADPRLAGLVTSEEVEKLVRIALCCVHEEPMLRPTMANVVGMLEGVAPLGVPQINSLNFLRFYGRRFTEASTMEGEHNEILLHPQPRSSSSGSYNSLSYISSQQVSGPR</sequence>
<dbReference type="PROSITE" id="PS50948">
    <property type="entry name" value="PAN"/>
    <property type="match status" value="1"/>
</dbReference>
<evidence type="ECO:0000259" key="24">
    <source>
        <dbReference type="PROSITE" id="PS50948"/>
    </source>
</evidence>
<feature type="domain" description="Apple" evidence="24">
    <location>
        <begin position="330"/>
        <end position="420"/>
    </location>
</feature>
<evidence type="ECO:0000256" key="3">
    <source>
        <dbReference type="ARBA" id="ARBA00022536"/>
    </source>
</evidence>
<dbReference type="InterPro" id="IPR036426">
    <property type="entry name" value="Bulb-type_lectin_dom_sf"/>
</dbReference>
<evidence type="ECO:0000256" key="12">
    <source>
        <dbReference type="ARBA" id="ARBA00023157"/>
    </source>
</evidence>
<evidence type="ECO:0000256" key="6">
    <source>
        <dbReference type="ARBA" id="ARBA00022729"/>
    </source>
</evidence>
<dbReference type="InterPro" id="IPR001480">
    <property type="entry name" value="Bulb-type_lectin_dom"/>
</dbReference>
<keyword evidence="5 20" id="KW-0812">Transmembrane</keyword>
<comment type="catalytic activity">
    <reaction evidence="16 17">
        <text>L-seryl-[protein] + ATP = O-phospho-L-seryl-[protein] + ADP + H(+)</text>
        <dbReference type="Rhea" id="RHEA:17989"/>
        <dbReference type="Rhea" id="RHEA-COMP:9863"/>
        <dbReference type="Rhea" id="RHEA-COMP:11604"/>
        <dbReference type="ChEBI" id="CHEBI:15378"/>
        <dbReference type="ChEBI" id="CHEBI:29999"/>
        <dbReference type="ChEBI" id="CHEBI:30616"/>
        <dbReference type="ChEBI" id="CHEBI:83421"/>
        <dbReference type="ChEBI" id="CHEBI:456216"/>
        <dbReference type="EC" id="2.7.11.1"/>
    </reaction>
</comment>
<keyword evidence="12" id="KW-1015">Disulfide bond</keyword>
<comment type="catalytic activity">
    <reaction evidence="15 17">
        <text>L-threonyl-[protein] + ATP = O-phospho-L-threonyl-[protein] + ADP + H(+)</text>
        <dbReference type="Rhea" id="RHEA:46608"/>
        <dbReference type="Rhea" id="RHEA-COMP:11060"/>
        <dbReference type="Rhea" id="RHEA-COMP:11605"/>
        <dbReference type="ChEBI" id="CHEBI:15378"/>
        <dbReference type="ChEBI" id="CHEBI:30013"/>
        <dbReference type="ChEBI" id="CHEBI:30616"/>
        <dbReference type="ChEBI" id="CHEBI:61977"/>
        <dbReference type="ChEBI" id="CHEBI:456216"/>
        <dbReference type="EC" id="2.7.11.1"/>
    </reaction>
</comment>
<dbReference type="PIRSF" id="PIRSF000641">
    <property type="entry name" value="SRK"/>
    <property type="match status" value="1"/>
</dbReference>
<dbReference type="FunFam" id="2.90.10.10:FF:000023">
    <property type="entry name" value="G-type lectin S-receptor-like serine/threonine-protein kinase"/>
    <property type="match status" value="1"/>
</dbReference>
<dbReference type="SMART" id="SM00108">
    <property type="entry name" value="B_lectin"/>
    <property type="match status" value="1"/>
</dbReference>
<dbReference type="InterPro" id="IPR011009">
    <property type="entry name" value="Kinase-like_dom_sf"/>
</dbReference>
<keyword evidence="8 17" id="KW-0418">Kinase</keyword>
<evidence type="ECO:0000256" key="2">
    <source>
        <dbReference type="ARBA" id="ARBA00022527"/>
    </source>
</evidence>
<accession>A0A7J7DFK7</accession>
<dbReference type="FunFam" id="3.30.200.20:FF:000178">
    <property type="entry name" value="serine/threonine-protein kinase PBS1-like"/>
    <property type="match status" value="1"/>
</dbReference>
<reference evidence="25 26" key="1">
    <citation type="journal article" date="2020" name="Nat. Commun.">
        <title>Genome of Tripterygium wilfordii and identification of cytochrome P450 involved in triptolide biosynthesis.</title>
        <authorList>
            <person name="Tu L."/>
            <person name="Su P."/>
            <person name="Zhang Z."/>
            <person name="Gao L."/>
            <person name="Wang J."/>
            <person name="Hu T."/>
            <person name="Zhou J."/>
            <person name="Zhang Y."/>
            <person name="Zhao Y."/>
            <person name="Liu Y."/>
            <person name="Song Y."/>
            <person name="Tong Y."/>
            <person name="Lu Y."/>
            <person name="Yang J."/>
            <person name="Xu C."/>
            <person name="Jia M."/>
            <person name="Peters R.J."/>
            <person name="Huang L."/>
            <person name="Gao W."/>
        </authorList>
    </citation>
    <scope>NUCLEOTIDE SEQUENCE [LARGE SCALE GENOMIC DNA]</scope>
    <source>
        <strain evidence="26">cv. XIE 37</strain>
        <tissue evidence="25">Leaf</tissue>
    </source>
</reference>
<dbReference type="GO" id="GO:0004674">
    <property type="term" value="F:protein serine/threonine kinase activity"/>
    <property type="evidence" value="ECO:0007669"/>
    <property type="project" value="UniProtKB-KW"/>
</dbReference>
<dbReference type="Pfam" id="PF00069">
    <property type="entry name" value="Pkinase"/>
    <property type="match status" value="1"/>
</dbReference>
<dbReference type="InterPro" id="IPR003609">
    <property type="entry name" value="Pan_app"/>
</dbReference>
<dbReference type="Gene3D" id="3.30.200.20">
    <property type="entry name" value="Phosphorylase Kinase, domain 1"/>
    <property type="match status" value="1"/>
</dbReference>
<dbReference type="PANTHER" id="PTHR47976:SF60">
    <property type="entry name" value="RECEPTOR-LIKE SERINE_THREONINE-PROTEIN KINASE"/>
    <property type="match status" value="1"/>
</dbReference>
<dbReference type="PROSITE" id="PS00108">
    <property type="entry name" value="PROTEIN_KINASE_ST"/>
    <property type="match status" value="1"/>
</dbReference>
<gene>
    <name evidence="25" type="ORF">HS088_TW07G00674</name>
</gene>
<keyword evidence="2 17" id="KW-0723">Serine/threonine-protein kinase</keyword>
<proteinExistence type="inferred from homology"/>
<dbReference type="PROSITE" id="PS00107">
    <property type="entry name" value="PROTEIN_KINASE_ATP"/>
    <property type="match status" value="1"/>
</dbReference>
<keyword evidence="9 17" id="KW-0067">ATP-binding</keyword>
<dbReference type="InterPro" id="IPR051343">
    <property type="entry name" value="G-type_lectin_kinases/EP1-like"/>
</dbReference>
<dbReference type="InterPro" id="IPR008271">
    <property type="entry name" value="Ser/Thr_kinase_AS"/>
</dbReference>
<organism evidence="25 26">
    <name type="scientific">Tripterygium wilfordii</name>
    <name type="common">Thunder God vine</name>
    <dbReference type="NCBI Taxonomy" id="458696"/>
    <lineage>
        <taxon>Eukaryota</taxon>
        <taxon>Viridiplantae</taxon>
        <taxon>Streptophyta</taxon>
        <taxon>Embryophyta</taxon>
        <taxon>Tracheophyta</taxon>
        <taxon>Spermatophyta</taxon>
        <taxon>Magnoliopsida</taxon>
        <taxon>eudicotyledons</taxon>
        <taxon>Gunneridae</taxon>
        <taxon>Pentapetalae</taxon>
        <taxon>rosids</taxon>
        <taxon>fabids</taxon>
        <taxon>Celastrales</taxon>
        <taxon>Celastraceae</taxon>
        <taxon>Tripterygium</taxon>
    </lineage>
</organism>
<keyword evidence="10 20" id="KW-1133">Transmembrane helix</keyword>
<dbReference type="AlphaFoldDB" id="A0A7J7DFK7"/>
<keyword evidence="26" id="KW-1185">Reference proteome</keyword>
<keyword evidence="7 17" id="KW-0547">Nucleotide-binding</keyword>
<feature type="domain" description="Protein kinase" evidence="22">
    <location>
        <begin position="501"/>
        <end position="791"/>
    </location>
</feature>
<dbReference type="GO" id="GO:0005524">
    <property type="term" value="F:ATP binding"/>
    <property type="evidence" value="ECO:0007669"/>
    <property type="project" value="UniProtKB-UniRule"/>
</dbReference>
<dbReference type="Pfam" id="PF01453">
    <property type="entry name" value="B_lectin"/>
    <property type="match status" value="1"/>
</dbReference>
<feature type="compositionally biased region" description="Low complexity" evidence="19">
    <location>
        <begin position="833"/>
        <end position="847"/>
    </location>
</feature>